<dbReference type="STRING" id="33889.AVW13_11130"/>
<dbReference type="EMBL" id="CP065682">
    <property type="protein sequence ID" value="QPS35020.1"/>
    <property type="molecule type" value="Genomic_DNA"/>
</dbReference>
<dbReference type="Proteomes" id="UP000076612">
    <property type="component" value="Unassembled WGS sequence"/>
</dbReference>
<evidence type="ECO:0000259" key="1">
    <source>
        <dbReference type="Pfam" id="PF00102"/>
    </source>
</evidence>
<accession>A0A163AG53</accession>
<dbReference type="InterPro" id="IPR050561">
    <property type="entry name" value="PTP"/>
</dbReference>
<dbReference type="SUPFAM" id="SSF52799">
    <property type="entry name" value="(Phosphotyrosine protein) phosphatases II"/>
    <property type="match status" value="1"/>
</dbReference>
<reference evidence="3 6" key="3">
    <citation type="submission" date="2017-04" db="EMBL/GenBank/DDBJ databases">
        <title>Kefir bacterial isolates.</title>
        <authorList>
            <person name="Kim Y."/>
            <person name="Blasche S."/>
            <person name="Patil K.R."/>
        </authorList>
    </citation>
    <scope>NUCLEOTIDE SEQUENCE [LARGE SCALE GENOMIC DNA]</scope>
    <source>
        <strain evidence="3 6">OG2</strain>
    </source>
</reference>
<reference evidence="2" key="2">
    <citation type="submission" date="2016-01" db="EMBL/GenBank/DDBJ databases">
        <authorList>
            <person name="Hong K.W."/>
        </authorList>
    </citation>
    <scope>NUCLEOTIDE SEQUENCE</scope>
    <source>
        <strain evidence="2">M40</strain>
    </source>
</reference>
<feature type="domain" description="Tyrosine-protein phosphatase" evidence="1">
    <location>
        <begin position="69"/>
        <end position="129"/>
    </location>
</feature>
<evidence type="ECO:0000313" key="7">
    <source>
        <dbReference type="Proteomes" id="UP000594979"/>
    </source>
</evidence>
<reference evidence="5" key="1">
    <citation type="submission" date="2016-01" db="EMBL/GenBank/DDBJ databases">
        <title>Draft genome of Chromobacterium sp. F49.</title>
        <authorList>
            <person name="Hong K.W."/>
        </authorList>
    </citation>
    <scope>NUCLEOTIDE SEQUENCE [LARGE SCALE GENOMIC DNA]</scope>
    <source>
        <strain evidence="5">M40</strain>
    </source>
</reference>
<gene>
    <name evidence="2" type="ORF">AVW13_11130</name>
    <name evidence="3" type="ORF">B8X04_09695</name>
    <name evidence="4" type="ORF">I6G59_06910</name>
</gene>
<dbReference type="Proteomes" id="UP000594979">
    <property type="component" value="Chromosome"/>
</dbReference>
<name>A0A163AG53_9MICO</name>
<evidence type="ECO:0000313" key="4">
    <source>
        <dbReference type="EMBL" id="QPS35020.1"/>
    </source>
</evidence>
<dbReference type="EMBL" id="NCWY01000007">
    <property type="protein sequence ID" value="PAK95535.1"/>
    <property type="molecule type" value="Genomic_DNA"/>
</dbReference>
<dbReference type="InterPro" id="IPR029021">
    <property type="entry name" value="Prot-tyrosine_phosphatase-like"/>
</dbReference>
<evidence type="ECO:0000313" key="5">
    <source>
        <dbReference type="Proteomes" id="UP000076612"/>
    </source>
</evidence>
<sequence length="167" mass="17828">MTTWEATEPGVLELPSGRLVRGRSLAHSGDVGGSGGSGPADFELILLGSRREFEARASGVVGGTVAGGRALTEHRWVRWPDFRLPHDSGNAAAAFTEAWTRSQSERVGVACLGGRGRTGTALACIAILDGVPPAEAVAFVREHYDPRAVETPWQRRYIERFSPESSG</sequence>
<dbReference type="EMBL" id="LQQR01000016">
    <property type="protein sequence ID" value="KZE20190.1"/>
    <property type="molecule type" value="Genomic_DNA"/>
</dbReference>
<dbReference type="KEGG" id="bcau:I6G59_06910"/>
<evidence type="ECO:0000313" key="2">
    <source>
        <dbReference type="EMBL" id="KZE20190.1"/>
    </source>
</evidence>
<dbReference type="Gene3D" id="3.90.190.10">
    <property type="entry name" value="Protein tyrosine phosphatase superfamily"/>
    <property type="match status" value="1"/>
</dbReference>
<dbReference type="Pfam" id="PF00102">
    <property type="entry name" value="Y_phosphatase"/>
    <property type="match status" value="1"/>
</dbReference>
<dbReference type="RefSeq" id="WP_063249971.1">
    <property type="nucleotide sequence ID" value="NZ_CP065682.1"/>
</dbReference>
<dbReference type="AlphaFoldDB" id="A0A163AG53"/>
<evidence type="ECO:0000313" key="3">
    <source>
        <dbReference type="EMBL" id="PAK95535.1"/>
    </source>
</evidence>
<protein>
    <submittedName>
        <fullName evidence="4">Protein phosphatase</fullName>
    </submittedName>
</protein>
<organism evidence="3 6">
    <name type="scientific">Brevibacterium casei</name>
    <dbReference type="NCBI Taxonomy" id="33889"/>
    <lineage>
        <taxon>Bacteria</taxon>
        <taxon>Bacillati</taxon>
        <taxon>Actinomycetota</taxon>
        <taxon>Actinomycetes</taxon>
        <taxon>Micrococcales</taxon>
        <taxon>Brevibacteriaceae</taxon>
        <taxon>Brevibacterium</taxon>
    </lineage>
</organism>
<evidence type="ECO:0000313" key="6">
    <source>
        <dbReference type="Proteomes" id="UP000216867"/>
    </source>
</evidence>
<dbReference type="InterPro" id="IPR000242">
    <property type="entry name" value="PTP_cat"/>
</dbReference>
<dbReference type="PANTHER" id="PTHR23339">
    <property type="entry name" value="TYROSINE SPECIFIC PROTEIN PHOSPHATASE AND DUAL SPECIFICITY PROTEIN PHOSPHATASE"/>
    <property type="match status" value="1"/>
</dbReference>
<dbReference type="Proteomes" id="UP000216867">
    <property type="component" value="Unassembled WGS sequence"/>
</dbReference>
<dbReference type="GO" id="GO:0004725">
    <property type="term" value="F:protein tyrosine phosphatase activity"/>
    <property type="evidence" value="ECO:0007669"/>
    <property type="project" value="InterPro"/>
</dbReference>
<reference evidence="4 7" key="4">
    <citation type="submission" date="2020-12" db="EMBL/GenBank/DDBJ databases">
        <title>FDA dAtabase for Regulatory Grade micrObial Sequences (FDA-ARGOS): Supporting development and validation of Infectious Disease Dx tests.</title>
        <authorList>
            <person name="Sproer C."/>
            <person name="Gronow S."/>
            <person name="Severitt S."/>
            <person name="Schroder I."/>
            <person name="Tallon L."/>
            <person name="Sadzewicz L."/>
            <person name="Zhao X."/>
            <person name="Boylan J."/>
            <person name="Ott S."/>
            <person name="Bowen H."/>
            <person name="Vavikolanu K."/>
            <person name="Mehta A."/>
            <person name="Aluvathingal J."/>
            <person name="Nadendla S."/>
            <person name="Lowell S."/>
            <person name="Myers T."/>
            <person name="Yan Y."/>
            <person name="Sichtig H."/>
        </authorList>
    </citation>
    <scope>NUCLEOTIDE SEQUENCE [LARGE SCALE GENOMIC DNA]</scope>
    <source>
        <strain evidence="4 7">FDAARGOS_902</strain>
    </source>
</reference>
<proteinExistence type="predicted"/>